<organism evidence="1 2">
    <name type="scientific">Candidatus Woesebacteria bacterium GW2011_GWA2_44_33</name>
    <dbReference type="NCBI Taxonomy" id="1618564"/>
    <lineage>
        <taxon>Bacteria</taxon>
        <taxon>Candidatus Woeseibacteriota</taxon>
    </lineage>
</organism>
<dbReference type="Proteomes" id="UP000034826">
    <property type="component" value="Unassembled WGS sequence"/>
</dbReference>
<sequence length="161" mass="18143">MIASTIGILLLLAGGYLYFNSHNSSQNYLPLEQRKTVEAYFREHMNATPEEAKTMAENGVDLRVSKGTTLMGIVGNLYYYGFIDNEGEFTKLLGQTKDTTPGREGAIKAGNNTIDTNSSYYINSQMTDEEIADTLLNKGRYSDKFNQYNYLFMPSSKNQRL</sequence>
<accession>A0A0G1J3A2</accession>
<comment type="caution">
    <text evidence="1">The sequence shown here is derived from an EMBL/GenBank/DDBJ whole genome shotgun (WGS) entry which is preliminary data.</text>
</comment>
<reference evidence="1 2" key="1">
    <citation type="journal article" date="2015" name="Nature">
        <title>rRNA introns, odd ribosomes, and small enigmatic genomes across a large radiation of phyla.</title>
        <authorList>
            <person name="Brown C.T."/>
            <person name="Hug L.A."/>
            <person name="Thomas B.C."/>
            <person name="Sharon I."/>
            <person name="Castelle C.J."/>
            <person name="Singh A."/>
            <person name="Wilkins M.J."/>
            <person name="Williams K.H."/>
            <person name="Banfield J.F."/>
        </authorList>
    </citation>
    <scope>NUCLEOTIDE SEQUENCE [LARGE SCALE GENOMIC DNA]</scope>
</reference>
<evidence type="ECO:0000313" key="2">
    <source>
        <dbReference type="Proteomes" id="UP000034826"/>
    </source>
</evidence>
<evidence type="ECO:0000313" key="1">
    <source>
        <dbReference type="EMBL" id="KKT65745.1"/>
    </source>
</evidence>
<dbReference type="AlphaFoldDB" id="A0A0G1J3A2"/>
<proteinExistence type="predicted"/>
<protein>
    <submittedName>
        <fullName evidence="1">Uncharacterized protein</fullName>
    </submittedName>
</protein>
<gene>
    <name evidence="1" type="ORF">UW60_C0036G0003</name>
</gene>
<dbReference type="Gene3D" id="3.30.1490.480">
    <property type="entry name" value="Endolytic murein transglycosylase"/>
    <property type="match status" value="1"/>
</dbReference>
<dbReference type="EMBL" id="LCIY01000036">
    <property type="protein sequence ID" value="KKT65745.1"/>
    <property type="molecule type" value="Genomic_DNA"/>
</dbReference>
<name>A0A0G1J3A2_9BACT</name>